<feature type="binding site" evidence="9">
    <location>
        <position position="65"/>
    </location>
    <ligand>
        <name>[4Fe-4S] cluster</name>
        <dbReference type="ChEBI" id="CHEBI:49883"/>
        <label>1</label>
    </ligand>
</feature>
<sequence>MNFVPVDQLRSSVVRFSDSSHSPSPNENRSSRSRLPSWFKVVATTGPDYLDVKGAMDRLGLHTICEEARCPNRWECWNQRTATFLILGDICTRRCHYCSVHTGRPQPVDRDEPRRVAEAVRALGLRHAVVTSVNRDELPDGGASVFADTVRLIRQLNPHCTVEVLIPDFEGNQDALKTVCAERPDILNHNIETVARLFPAIRPQGKYRRSIELLERAKGWGMRTKSGLIVGMGETIDEVRDVMRDLRSVGCDVLTIGQYLQPTRDHLPVSRFYDPSEFAVLKEEGLALGFSHVESGPLVRSSYHAERQVTVQP</sequence>
<feature type="binding site" evidence="9">
    <location>
        <position position="302"/>
    </location>
    <ligand>
        <name>[4Fe-4S] cluster</name>
        <dbReference type="ChEBI" id="CHEBI:49883"/>
        <label>1</label>
    </ligand>
</feature>
<evidence type="ECO:0000256" key="4">
    <source>
        <dbReference type="ARBA" id="ARBA00022691"/>
    </source>
</evidence>
<evidence type="ECO:0000256" key="7">
    <source>
        <dbReference type="ARBA" id="ARBA00023014"/>
    </source>
</evidence>
<dbReference type="GO" id="GO:0016992">
    <property type="term" value="F:lipoate synthase activity"/>
    <property type="evidence" value="ECO:0007669"/>
    <property type="project" value="UniProtKB-UniRule"/>
</dbReference>
<dbReference type="OrthoDB" id="9787898at2"/>
<keyword evidence="1 9" id="KW-0004">4Fe-4S</keyword>
<name>A0A0S4KV68_9BACT</name>
<evidence type="ECO:0000256" key="3">
    <source>
        <dbReference type="ARBA" id="ARBA00022679"/>
    </source>
</evidence>
<dbReference type="FunFam" id="3.20.20.70:FF:000040">
    <property type="entry name" value="Lipoyl synthase"/>
    <property type="match status" value="1"/>
</dbReference>
<dbReference type="GO" id="GO:0051539">
    <property type="term" value="F:4 iron, 4 sulfur cluster binding"/>
    <property type="evidence" value="ECO:0007669"/>
    <property type="project" value="UniProtKB-UniRule"/>
</dbReference>
<dbReference type="InterPro" id="IPR031691">
    <property type="entry name" value="LIAS_N"/>
</dbReference>
<dbReference type="AlphaFoldDB" id="A0A0S4KV68"/>
<dbReference type="SFLD" id="SFLDF00271">
    <property type="entry name" value="lipoyl_synthase"/>
    <property type="match status" value="1"/>
</dbReference>
<comment type="similarity">
    <text evidence="9">Belongs to the radical SAM superfamily. Lipoyl synthase family.</text>
</comment>
<keyword evidence="3 9" id="KW-0808">Transferase</keyword>
<dbReference type="Gene3D" id="3.20.20.70">
    <property type="entry name" value="Aldolase class I"/>
    <property type="match status" value="1"/>
</dbReference>
<dbReference type="PROSITE" id="PS51918">
    <property type="entry name" value="RADICAL_SAM"/>
    <property type="match status" value="1"/>
</dbReference>
<dbReference type="KEGG" id="nio:NITINOP_2244"/>
<evidence type="ECO:0000256" key="6">
    <source>
        <dbReference type="ARBA" id="ARBA00023004"/>
    </source>
</evidence>
<evidence type="ECO:0000256" key="9">
    <source>
        <dbReference type="HAMAP-Rule" id="MF_00206"/>
    </source>
</evidence>
<dbReference type="SFLD" id="SFLDG01058">
    <property type="entry name" value="lipoyl_synthase_like"/>
    <property type="match status" value="1"/>
</dbReference>
<feature type="binding site" evidence="9">
    <location>
        <position position="70"/>
    </location>
    <ligand>
        <name>[4Fe-4S] cluster</name>
        <dbReference type="ChEBI" id="CHEBI:49883"/>
        <label>1</label>
    </ligand>
</feature>
<organism evidence="11 12">
    <name type="scientific">Candidatus Nitrospira inopinata</name>
    <dbReference type="NCBI Taxonomy" id="1715989"/>
    <lineage>
        <taxon>Bacteria</taxon>
        <taxon>Pseudomonadati</taxon>
        <taxon>Nitrospirota</taxon>
        <taxon>Nitrospiria</taxon>
        <taxon>Nitrospirales</taxon>
        <taxon>Nitrospiraceae</taxon>
        <taxon>Nitrospira</taxon>
    </lineage>
</organism>
<feature type="binding site" evidence="9">
    <location>
        <position position="98"/>
    </location>
    <ligand>
        <name>[4Fe-4S] cluster</name>
        <dbReference type="ChEBI" id="CHEBI:49883"/>
        <label>2</label>
        <note>4Fe-4S-S-AdoMet</note>
    </ligand>
</feature>
<evidence type="ECO:0000256" key="1">
    <source>
        <dbReference type="ARBA" id="ARBA00022485"/>
    </source>
</evidence>
<gene>
    <name evidence="9 11" type="primary">lipA</name>
    <name evidence="11" type="ORF">NITINOP_2244</name>
</gene>
<feature type="binding site" evidence="9">
    <location>
        <position position="95"/>
    </location>
    <ligand>
        <name>[4Fe-4S] cluster</name>
        <dbReference type="ChEBI" id="CHEBI:49883"/>
        <label>2</label>
        <note>4Fe-4S-S-AdoMet</note>
    </ligand>
</feature>
<dbReference type="GO" id="GO:0005737">
    <property type="term" value="C:cytoplasm"/>
    <property type="evidence" value="ECO:0007669"/>
    <property type="project" value="UniProtKB-SubCell"/>
</dbReference>
<dbReference type="EC" id="2.8.1.8" evidence="9"/>
<proteinExistence type="inferred from homology"/>
<dbReference type="PANTHER" id="PTHR10949">
    <property type="entry name" value="LIPOYL SYNTHASE"/>
    <property type="match status" value="1"/>
</dbReference>
<dbReference type="InterPro" id="IPR003698">
    <property type="entry name" value="Lipoyl_synth"/>
</dbReference>
<keyword evidence="5 9" id="KW-0479">Metal-binding</keyword>
<dbReference type="STRING" id="1715989.NITINOP_2244"/>
<dbReference type="PANTHER" id="PTHR10949:SF0">
    <property type="entry name" value="LIPOYL SYNTHASE, MITOCHONDRIAL"/>
    <property type="match status" value="1"/>
</dbReference>
<dbReference type="InterPro" id="IPR058240">
    <property type="entry name" value="rSAM_sf"/>
</dbReference>
<dbReference type="CDD" id="cd01335">
    <property type="entry name" value="Radical_SAM"/>
    <property type="match status" value="1"/>
</dbReference>
<dbReference type="NCBIfam" id="TIGR00510">
    <property type="entry name" value="lipA"/>
    <property type="match status" value="1"/>
</dbReference>
<evidence type="ECO:0000256" key="2">
    <source>
        <dbReference type="ARBA" id="ARBA00022490"/>
    </source>
</evidence>
<comment type="cofactor">
    <cofactor evidence="9">
        <name>[4Fe-4S] cluster</name>
        <dbReference type="ChEBI" id="CHEBI:49883"/>
    </cofactor>
    <text evidence="9">Binds 2 [4Fe-4S] clusters per subunit. One cluster is coordinated with 3 cysteines and an exchangeable S-adenosyl-L-methionine.</text>
</comment>
<dbReference type="Proteomes" id="UP000066284">
    <property type="component" value="Chromosome 1"/>
</dbReference>
<keyword evidence="7 9" id="KW-0411">Iron-sulfur</keyword>
<dbReference type="SUPFAM" id="SSF102114">
    <property type="entry name" value="Radical SAM enzymes"/>
    <property type="match status" value="1"/>
</dbReference>
<evidence type="ECO:0000259" key="10">
    <source>
        <dbReference type="PROSITE" id="PS51918"/>
    </source>
</evidence>
<dbReference type="RefSeq" id="WP_082633737.1">
    <property type="nucleotide sequence ID" value="NZ_LN885086.1"/>
</dbReference>
<accession>A0A0S4KV68</accession>
<dbReference type="UniPathway" id="UPA00538">
    <property type="reaction ID" value="UER00593"/>
</dbReference>
<dbReference type="SMART" id="SM00729">
    <property type="entry name" value="Elp3"/>
    <property type="match status" value="1"/>
</dbReference>
<dbReference type="GO" id="GO:0046872">
    <property type="term" value="F:metal ion binding"/>
    <property type="evidence" value="ECO:0007669"/>
    <property type="project" value="UniProtKB-KW"/>
</dbReference>
<dbReference type="InterPro" id="IPR007197">
    <property type="entry name" value="rSAM"/>
</dbReference>
<comment type="subcellular location">
    <subcellularLocation>
        <location evidence="9">Cytoplasm</location>
    </subcellularLocation>
</comment>
<dbReference type="InterPro" id="IPR013785">
    <property type="entry name" value="Aldolase_TIM"/>
</dbReference>
<dbReference type="PIRSF" id="PIRSF005963">
    <property type="entry name" value="Lipoyl_synth"/>
    <property type="match status" value="1"/>
</dbReference>
<keyword evidence="2 9" id="KW-0963">Cytoplasm</keyword>
<dbReference type="Pfam" id="PF04055">
    <property type="entry name" value="Radical_SAM"/>
    <property type="match status" value="1"/>
</dbReference>
<reference evidence="12" key="1">
    <citation type="submission" date="2015-09" db="EMBL/GenBank/DDBJ databases">
        <authorList>
            <person name="Daims H."/>
        </authorList>
    </citation>
    <scope>NUCLEOTIDE SEQUENCE [LARGE SCALE GENOMIC DNA]</scope>
</reference>
<keyword evidence="12" id="KW-1185">Reference proteome</keyword>
<dbReference type="Pfam" id="PF16881">
    <property type="entry name" value="LIAS_N"/>
    <property type="match status" value="1"/>
</dbReference>
<dbReference type="HAMAP" id="MF_00206">
    <property type="entry name" value="Lipoyl_synth"/>
    <property type="match status" value="1"/>
</dbReference>
<feature type="domain" description="Radical SAM core" evidence="10">
    <location>
        <begin position="77"/>
        <end position="291"/>
    </location>
</feature>
<evidence type="ECO:0000313" key="11">
    <source>
        <dbReference type="EMBL" id="CUQ67216.1"/>
    </source>
</evidence>
<protein>
    <recommendedName>
        <fullName evidence="9">Lipoyl synthase</fullName>
        <ecNumber evidence="9">2.8.1.8</ecNumber>
    </recommendedName>
    <alternativeName>
        <fullName evidence="9">Lip-syn</fullName>
        <shortName evidence="9">LS</shortName>
    </alternativeName>
    <alternativeName>
        <fullName evidence="9">Lipoate synthase</fullName>
    </alternativeName>
    <alternativeName>
        <fullName evidence="9">Lipoic acid synthase</fullName>
    </alternativeName>
    <alternativeName>
        <fullName evidence="9">Sulfur insertion protein LipA</fullName>
    </alternativeName>
</protein>
<dbReference type="EMBL" id="LN885086">
    <property type="protein sequence ID" value="CUQ67216.1"/>
    <property type="molecule type" value="Genomic_DNA"/>
</dbReference>
<dbReference type="GO" id="GO:0009249">
    <property type="term" value="P:protein lipoylation"/>
    <property type="evidence" value="ECO:0007669"/>
    <property type="project" value="UniProtKB-UniRule"/>
</dbReference>
<feature type="binding site" evidence="9">
    <location>
        <position position="76"/>
    </location>
    <ligand>
        <name>[4Fe-4S] cluster</name>
        <dbReference type="ChEBI" id="CHEBI:49883"/>
        <label>1</label>
    </ligand>
</feature>
<keyword evidence="6 9" id="KW-0408">Iron</keyword>
<dbReference type="InterPro" id="IPR006638">
    <property type="entry name" value="Elp3/MiaA/NifB-like_rSAM"/>
</dbReference>
<comment type="pathway">
    <text evidence="9">Protein modification; protein lipoylation via endogenous pathway; protein N(6)-(lipoyl)lysine from octanoyl-[acyl-carrier-protein]: step 2/2.</text>
</comment>
<evidence type="ECO:0000256" key="5">
    <source>
        <dbReference type="ARBA" id="ARBA00022723"/>
    </source>
</evidence>
<comment type="catalytic activity">
    <reaction evidence="8 9">
        <text>[[Fe-S] cluster scaffold protein carrying a second [4Fe-4S](2+) cluster] + N(6)-octanoyl-L-lysyl-[protein] + 2 oxidized [2Fe-2S]-[ferredoxin] + 2 S-adenosyl-L-methionine + 4 H(+) = [[Fe-S] cluster scaffold protein] + N(6)-[(R)-dihydrolipoyl]-L-lysyl-[protein] + 4 Fe(3+) + 2 hydrogen sulfide + 2 5'-deoxyadenosine + 2 L-methionine + 2 reduced [2Fe-2S]-[ferredoxin]</text>
        <dbReference type="Rhea" id="RHEA:16585"/>
        <dbReference type="Rhea" id="RHEA-COMP:9928"/>
        <dbReference type="Rhea" id="RHEA-COMP:10000"/>
        <dbReference type="Rhea" id="RHEA-COMP:10001"/>
        <dbReference type="Rhea" id="RHEA-COMP:10475"/>
        <dbReference type="Rhea" id="RHEA-COMP:14568"/>
        <dbReference type="Rhea" id="RHEA-COMP:14569"/>
        <dbReference type="ChEBI" id="CHEBI:15378"/>
        <dbReference type="ChEBI" id="CHEBI:17319"/>
        <dbReference type="ChEBI" id="CHEBI:29034"/>
        <dbReference type="ChEBI" id="CHEBI:29919"/>
        <dbReference type="ChEBI" id="CHEBI:33722"/>
        <dbReference type="ChEBI" id="CHEBI:33737"/>
        <dbReference type="ChEBI" id="CHEBI:33738"/>
        <dbReference type="ChEBI" id="CHEBI:57844"/>
        <dbReference type="ChEBI" id="CHEBI:59789"/>
        <dbReference type="ChEBI" id="CHEBI:78809"/>
        <dbReference type="ChEBI" id="CHEBI:83100"/>
        <dbReference type="EC" id="2.8.1.8"/>
    </reaction>
</comment>
<dbReference type="NCBIfam" id="NF009544">
    <property type="entry name" value="PRK12928.1"/>
    <property type="match status" value="1"/>
</dbReference>
<comment type="function">
    <text evidence="9">Catalyzes the radical-mediated insertion of two sulfur atoms into the C-6 and C-8 positions of the octanoyl moiety bound to the lipoyl domains of lipoate-dependent enzymes, thereby converting the octanoylated domains into lipoylated derivatives.</text>
</comment>
<evidence type="ECO:0000256" key="8">
    <source>
        <dbReference type="ARBA" id="ARBA00047326"/>
    </source>
</evidence>
<dbReference type="SFLD" id="SFLDS00029">
    <property type="entry name" value="Radical_SAM"/>
    <property type="match status" value="1"/>
</dbReference>
<feature type="binding site" evidence="9">
    <location>
        <position position="91"/>
    </location>
    <ligand>
        <name>[4Fe-4S] cluster</name>
        <dbReference type="ChEBI" id="CHEBI:49883"/>
        <label>2</label>
        <note>4Fe-4S-S-AdoMet</note>
    </ligand>
</feature>
<evidence type="ECO:0000313" key="12">
    <source>
        <dbReference type="Proteomes" id="UP000066284"/>
    </source>
</evidence>
<dbReference type="NCBIfam" id="NF004019">
    <property type="entry name" value="PRK05481.1"/>
    <property type="match status" value="1"/>
</dbReference>
<keyword evidence="4 9" id="KW-0949">S-adenosyl-L-methionine</keyword>